<dbReference type="RefSeq" id="WP_273740829.1">
    <property type="nucleotide sequence ID" value="NZ_JAQIVI010000462.1"/>
</dbReference>
<dbReference type="Pfam" id="PF05161">
    <property type="entry name" value="MOFRL"/>
    <property type="match status" value="1"/>
</dbReference>
<gene>
    <name evidence="2" type="ORF">ACFQE6_24230</name>
</gene>
<sequence>DGSEEGGRSGGITVAAVDTDGIDGATDVAGALVDETTVDDLDTAREALDENDVYPYLEARESLVFTGPTGTNLNDLRVLVVGE</sequence>
<feature type="domain" description="MOFRL" evidence="1">
    <location>
        <begin position="10"/>
        <end position="75"/>
    </location>
</feature>
<dbReference type="PANTHER" id="PTHR12227">
    <property type="entry name" value="GLYCERATE KINASE"/>
    <property type="match status" value="1"/>
</dbReference>
<keyword evidence="3" id="KW-1185">Reference proteome</keyword>
<dbReference type="Gene3D" id="3.40.1480.10">
    <property type="entry name" value="MOFRL domain"/>
    <property type="match status" value="1"/>
</dbReference>
<dbReference type="InterPro" id="IPR007835">
    <property type="entry name" value="MOFRL"/>
</dbReference>
<evidence type="ECO:0000259" key="1">
    <source>
        <dbReference type="Pfam" id="PF05161"/>
    </source>
</evidence>
<evidence type="ECO:0000313" key="3">
    <source>
        <dbReference type="Proteomes" id="UP001596383"/>
    </source>
</evidence>
<dbReference type="InterPro" id="IPR039760">
    <property type="entry name" value="MOFRL_protein"/>
</dbReference>
<dbReference type="EMBL" id="JBHSWV010000462">
    <property type="protein sequence ID" value="MFC6767991.1"/>
    <property type="molecule type" value="Genomic_DNA"/>
</dbReference>
<dbReference type="SUPFAM" id="SSF82544">
    <property type="entry name" value="GckA/TtuD-like"/>
    <property type="match status" value="1"/>
</dbReference>
<dbReference type="Proteomes" id="UP001596383">
    <property type="component" value="Unassembled WGS sequence"/>
</dbReference>
<dbReference type="PANTHER" id="PTHR12227:SF0">
    <property type="entry name" value="GLYCERATE KINASE"/>
    <property type="match status" value="1"/>
</dbReference>
<protein>
    <submittedName>
        <fullName evidence="2">MOFRL family protein</fullName>
    </submittedName>
</protein>
<feature type="non-terminal residue" evidence="2">
    <location>
        <position position="1"/>
    </location>
</feature>
<evidence type="ECO:0000313" key="2">
    <source>
        <dbReference type="EMBL" id="MFC6767991.1"/>
    </source>
</evidence>
<organism evidence="2 3">
    <name type="scientific">Natrinema soli</name>
    <dbReference type="NCBI Taxonomy" id="1930624"/>
    <lineage>
        <taxon>Archaea</taxon>
        <taxon>Methanobacteriati</taxon>
        <taxon>Methanobacteriota</taxon>
        <taxon>Stenosarchaea group</taxon>
        <taxon>Halobacteria</taxon>
        <taxon>Halobacteriales</taxon>
        <taxon>Natrialbaceae</taxon>
        <taxon>Natrinema</taxon>
    </lineage>
</organism>
<dbReference type="AlphaFoldDB" id="A0ABD5SW11"/>
<proteinExistence type="predicted"/>
<reference evidence="2 3" key="1">
    <citation type="journal article" date="2019" name="Int. J. Syst. Evol. Microbiol.">
        <title>The Global Catalogue of Microorganisms (GCM) 10K type strain sequencing project: providing services to taxonomists for standard genome sequencing and annotation.</title>
        <authorList>
            <consortium name="The Broad Institute Genomics Platform"/>
            <consortium name="The Broad Institute Genome Sequencing Center for Infectious Disease"/>
            <person name="Wu L."/>
            <person name="Ma J."/>
        </authorList>
    </citation>
    <scope>NUCLEOTIDE SEQUENCE [LARGE SCALE GENOMIC DNA]</scope>
    <source>
        <strain evidence="2 3">LMG 29247</strain>
    </source>
</reference>
<accession>A0ABD5SW11</accession>
<name>A0ABD5SW11_9EURY</name>
<comment type="caution">
    <text evidence="2">The sequence shown here is derived from an EMBL/GenBank/DDBJ whole genome shotgun (WGS) entry which is preliminary data.</text>
</comment>
<dbReference type="InterPro" id="IPR037035">
    <property type="entry name" value="GK-like_C_sf"/>
</dbReference>